<organism evidence="13 14">
    <name type="scientific">Aquamicrobium soli</name>
    <dbReference type="NCBI Taxonomy" id="1811518"/>
    <lineage>
        <taxon>Bacteria</taxon>
        <taxon>Pseudomonadati</taxon>
        <taxon>Pseudomonadota</taxon>
        <taxon>Alphaproteobacteria</taxon>
        <taxon>Hyphomicrobiales</taxon>
        <taxon>Phyllobacteriaceae</taxon>
        <taxon>Aquamicrobium</taxon>
    </lineage>
</organism>
<dbReference type="PRINTS" id="PR00695">
    <property type="entry name" value="CUNO2RDTASE"/>
</dbReference>
<reference evidence="14" key="1">
    <citation type="journal article" date="2019" name="Int. J. Syst. Evol. Microbiol.">
        <title>The Global Catalogue of Microorganisms (GCM) 10K type strain sequencing project: providing services to taxonomists for standard genome sequencing and annotation.</title>
        <authorList>
            <consortium name="The Broad Institute Genomics Platform"/>
            <consortium name="The Broad Institute Genome Sequencing Center for Infectious Disease"/>
            <person name="Wu L."/>
            <person name="Ma J."/>
        </authorList>
    </citation>
    <scope>NUCLEOTIDE SEQUENCE [LARGE SCALE GENOMIC DNA]</scope>
    <source>
        <strain evidence="14">KCTC 52165</strain>
    </source>
</reference>
<dbReference type="Proteomes" id="UP001595583">
    <property type="component" value="Unassembled WGS sequence"/>
</dbReference>
<keyword evidence="5 10" id="KW-0479">Metal-binding</keyword>
<evidence type="ECO:0000256" key="3">
    <source>
        <dbReference type="ARBA" id="ARBA00011882"/>
    </source>
</evidence>
<evidence type="ECO:0000256" key="8">
    <source>
        <dbReference type="ARBA" id="ARBA00023008"/>
    </source>
</evidence>
<dbReference type="InterPro" id="IPR011707">
    <property type="entry name" value="Cu-oxidase-like_N"/>
</dbReference>
<comment type="caution">
    <text evidence="13">The sequence shown here is derived from an EMBL/GenBank/DDBJ whole genome shotgun (WGS) entry which is preliminary data.</text>
</comment>
<dbReference type="CDD" id="cd04201">
    <property type="entry name" value="CuRO_1_CuNIR_like"/>
    <property type="match status" value="1"/>
</dbReference>
<evidence type="ECO:0000256" key="1">
    <source>
        <dbReference type="ARBA" id="ARBA00010609"/>
    </source>
</evidence>
<dbReference type="EMBL" id="JBHRTK010000012">
    <property type="protein sequence ID" value="MFC3206733.1"/>
    <property type="molecule type" value="Genomic_DNA"/>
</dbReference>
<evidence type="ECO:0000259" key="12">
    <source>
        <dbReference type="Pfam" id="PF07732"/>
    </source>
</evidence>
<dbReference type="InterPro" id="IPR045087">
    <property type="entry name" value="Cu-oxidase_fam"/>
</dbReference>
<evidence type="ECO:0000256" key="5">
    <source>
        <dbReference type="ARBA" id="ARBA00022723"/>
    </source>
</evidence>
<dbReference type="InterPro" id="IPR001287">
    <property type="entry name" value="NO2-reductase_Cu"/>
</dbReference>
<keyword evidence="14" id="KW-1185">Reference proteome</keyword>
<evidence type="ECO:0000256" key="2">
    <source>
        <dbReference type="ARBA" id="ARBA00011233"/>
    </source>
</evidence>
<evidence type="ECO:0000256" key="6">
    <source>
        <dbReference type="ARBA" id="ARBA00022737"/>
    </source>
</evidence>
<dbReference type="SUPFAM" id="SSF49503">
    <property type="entry name" value="Cupredoxins"/>
    <property type="match status" value="3"/>
</dbReference>
<sequence>MFDRGTSKAGWREGSGLSRFAEEPTAGKVRRGSWVVALAAVLGLFVAPAFAQEHHQHGAAAQPAQAEATVAQADNATAETPADKEAAKAAPSTSYHTPTTFTLRTGIAGGRMVYIGVGGDIDGKVNPTLMVHEGELVQVNLINGEGAEHDVVIDQYAARSSIVVGKNASSTFSFTASKVGEFAYFCSIAGHRQAGMEGLIQVMAGPRETMSSEGADIVRDPADLPGPIGQRMPQVVRVDLETVELVGKLDDGSTYTYWTFNSKVPGPLVRVRVGDTVEVHLKNASDSVMAHSVDFHAATGPGGGAHATQTDPGNATVVTFKALKPGIYVYHCATPSVAHHITSGMYGLILVEPEGGLPQVDREFYVMQGELYTVEPFGSQGEMEMDYDKLISERPEYFVFNGAVGSLTKSHPLYANAGETVRIFFGVGGPNFTSSVHVIGEIFDSVYSMGSVISPPVNGVQTVTVPPGGATIVDFKVDRGGSYVLVDHALSRAERGLAGYLVVDGPENDNVMHSGPASEMPE</sequence>
<name>A0ABV7K8T5_9HYPH</name>
<dbReference type="InterPro" id="IPR008972">
    <property type="entry name" value="Cupredoxin"/>
</dbReference>
<accession>A0ABV7K8T5</accession>
<dbReference type="PANTHER" id="PTHR11709:SF394">
    <property type="entry name" value="FI03373P-RELATED"/>
    <property type="match status" value="1"/>
</dbReference>
<comment type="similarity">
    <text evidence="1 10">Belongs to the multicopper oxidase family.</text>
</comment>
<dbReference type="PANTHER" id="PTHR11709">
    <property type="entry name" value="MULTI-COPPER OXIDASE"/>
    <property type="match status" value="1"/>
</dbReference>
<evidence type="ECO:0000256" key="11">
    <source>
        <dbReference type="SAM" id="MobiDB-lite"/>
    </source>
</evidence>
<evidence type="ECO:0000256" key="9">
    <source>
        <dbReference type="ARBA" id="ARBA00049340"/>
    </source>
</evidence>
<dbReference type="RefSeq" id="WP_378220544.1">
    <property type="nucleotide sequence ID" value="NZ_JBHRTK010000012.1"/>
</dbReference>
<keyword evidence="8 10" id="KW-0186">Copper</keyword>
<comment type="catalytic activity">
    <reaction evidence="9 10">
        <text>nitric oxide + Fe(III)-[cytochrome c] + H2O = Fe(II)-[cytochrome c] + nitrite + 2 H(+)</text>
        <dbReference type="Rhea" id="RHEA:15233"/>
        <dbReference type="Rhea" id="RHEA-COMP:10350"/>
        <dbReference type="Rhea" id="RHEA-COMP:14399"/>
        <dbReference type="ChEBI" id="CHEBI:15377"/>
        <dbReference type="ChEBI" id="CHEBI:15378"/>
        <dbReference type="ChEBI" id="CHEBI:16301"/>
        <dbReference type="ChEBI" id="CHEBI:16480"/>
        <dbReference type="ChEBI" id="CHEBI:29033"/>
        <dbReference type="ChEBI" id="CHEBI:29034"/>
        <dbReference type="EC" id="1.7.2.1"/>
    </reaction>
</comment>
<proteinExistence type="inferred from homology"/>
<evidence type="ECO:0000256" key="7">
    <source>
        <dbReference type="ARBA" id="ARBA00023002"/>
    </source>
</evidence>
<evidence type="ECO:0000313" key="13">
    <source>
        <dbReference type="EMBL" id="MFC3206733.1"/>
    </source>
</evidence>
<feature type="domain" description="Plastocyanin-like" evidence="12">
    <location>
        <begin position="250"/>
        <end position="354"/>
    </location>
</feature>
<dbReference type="GO" id="GO:0050421">
    <property type="term" value="F:nitrite reductase (NO-forming) activity"/>
    <property type="evidence" value="ECO:0007669"/>
    <property type="project" value="UniProtKB-EC"/>
</dbReference>
<dbReference type="Pfam" id="PF07732">
    <property type="entry name" value="Cu-oxidase_3"/>
    <property type="match status" value="1"/>
</dbReference>
<protein>
    <recommendedName>
        <fullName evidence="4 10">Copper-containing nitrite reductase</fullName>
        <ecNumber evidence="3 10">1.7.2.1</ecNumber>
    </recommendedName>
</protein>
<dbReference type="CDD" id="cd00920">
    <property type="entry name" value="Cupredoxin"/>
    <property type="match status" value="1"/>
</dbReference>
<dbReference type="Gene3D" id="2.60.40.420">
    <property type="entry name" value="Cupredoxins - blue copper proteins"/>
    <property type="match status" value="3"/>
</dbReference>
<evidence type="ECO:0000313" key="14">
    <source>
        <dbReference type="Proteomes" id="UP001595583"/>
    </source>
</evidence>
<keyword evidence="6" id="KW-0677">Repeat</keyword>
<keyword evidence="7 10" id="KW-0560">Oxidoreductase</keyword>
<evidence type="ECO:0000256" key="10">
    <source>
        <dbReference type="RuleBase" id="RU365025"/>
    </source>
</evidence>
<dbReference type="CDD" id="cd04208">
    <property type="entry name" value="CuRO_2_CuNIR"/>
    <property type="match status" value="1"/>
</dbReference>
<comment type="cofactor">
    <cofactor evidence="10">
        <name>Cu(+)</name>
        <dbReference type="ChEBI" id="CHEBI:49552"/>
    </cofactor>
    <text evidence="10">Binds 1 Cu(+) ion.</text>
</comment>
<feature type="compositionally biased region" description="Low complexity" evidence="11">
    <location>
        <begin position="58"/>
        <end position="79"/>
    </location>
</feature>
<gene>
    <name evidence="13" type="primary">nirK</name>
    <name evidence="13" type="ORF">ACFOHJ_10965</name>
</gene>
<dbReference type="EC" id="1.7.2.1" evidence="3 10"/>
<dbReference type="NCBIfam" id="TIGR02376">
    <property type="entry name" value="Cu_nitrite_red"/>
    <property type="match status" value="1"/>
</dbReference>
<feature type="region of interest" description="Disordered" evidence="11">
    <location>
        <begin position="57"/>
        <end position="95"/>
    </location>
</feature>
<evidence type="ECO:0000256" key="4">
    <source>
        <dbReference type="ARBA" id="ARBA00017290"/>
    </source>
</evidence>
<comment type="cofactor">
    <cofactor evidence="10">
        <name>Cu(2+)</name>
        <dbReference type="ChEBI" id="CHEBI:29036"/>
    </cofactor>
    <text evidence="10">Binds 1 Cu(+) ion.</text>
</comment>
<comment type="subunit">
    <text evidence="2 10">Homotrimer.</text>
</comment>